<dbReference type="Proteomes" id="UP001143856">
    <property type="component" value="Unassembled WGS sequence"/>
</dbReference>
<dbReference type="EMBL" id="JAPDGR010000466">
    <property type="protein sequence ID" value="KAJ2989985.1"/>
    <property type="molecule type" value="Genomic_DNA"/>
</dbReference>
<evidence type="ECO:0000313" key="2">
    <source>
        <dbReference type="Proteomes" id="UP001143856"/>
    </source>
</evidence>
<name>A0ACC1PDN5_9PEZI</name>
<reference evidence="1" key="1">
    <citation type="submission" date="2022-10" db="EMBL/GenBank/DDBJ databases">
        <title>Genome Sequence of Xylaria curta.</title>
        <authorList>
            <person name="Buettner E."/>
        </authorList>
    </citation>
    <scope>NUCLEOTIDE SEQUENCE</scope>
    <source>
        <strain evidence="1">Babe10</strain>
    </source>
</reference>
<protein>
    <submittedName>
        <fullName evidence="1">Uncharacterized protein</fullName>
    </submittedName>
</protein>
<accession>A0ACC1PDN5</accession>
<evidence type="ECO:0000313" key="1">
    <source>
        <dbReference type="EMBL" id="KAJ2989985.1"/>
    </source>
</evidence>
<comment type="caution">
    <text evidence="1">The sequence shown here is derived from an EMBL/GenBank/DDBJ whole genome shotgun (WGS) entry which is preliminary data.</text>
</comment>
<proteinExistence type="predicted"/>
<gene>
    <name evidence="1" type="ORF">NUW58_g3184</name>
</gene>
<sequence>MEPDANTLSIAAFTALGTIVGYLGAEAAPPSMFDRLLWPTRFYNTTRLRSFVGMALLMPVGGPIHKAALESMNKLVFAGLWKGYCRGEMLGTPFYKDTGHFYVVRNTDDSQKGRREARNAFWITVLELIAWRPPMGNTAARATPIDDEAAEKLVNQTRAQRPVLVLKLSRGDSVVTGGDVSVVDGNIGDLKFRYFAGIVASEAVTLIIGAVTAGVWKSLFSIWYLAPLLVKVAVLFSRVRRTMVESALSEREKADTPANEEQILCEVVDFSKGFFLINGPSDLVLQFFRHYGHPIRNRSGLLGDRAREVISMFAVVALVTVYPAAMLAFIFAPVPVQWIWLGYQLYAVLAMHMYQFRGGGNFNIVNTGFFHDLEENDSDFCPSLEEADDIDGSDGQDSESSDPETASPKRYSPGIQEERMDKLFKGDRQAEAIPNSVPFPGNTAGVNSLFSLVSATNLTPFMIYASLHPDTCGNGQLFNVTDNEVPCTYGELWPRLTSWFGLVGTGPVEDSQAEVGSLAVGEPPQDDRTLALGEYIARGKDVLAQHGHEKTMNGGVSAGSRQLDSVRYWLTFDRHLSLEKLRRTGFKADRDSLEGWIQSFEMFKKAWLIL</sequence>
<keyword evidence="2" id="KW-1185">Reference proteome</keyword>
<organism evidence="1 2">
    <name type="scientific">Xylaria curta</name>
    <dbReference type="NCBI Taxonomy" id="42375"/>
    <lineage>
        <taxon>Eukaryota</taxon>
        <taxon>Fungi</taxon>
        <taxon>Dikarya</taxon>
        <taxon>Ascomycota</taxon>
        <taxon>Pezizomycotina</taxon>
        <taxon>Sordariomycetes</taxon>
        <taxon>Xylariomycetidae</taxon>
        <taxon>Xylariales</taxon>
        <taxon>Xylariaceae</taxon>
        <taxon>Xylaria</taxon>
    </lineage>
</organism>